<dbReference type="PANTHER" id="PTHR35596:SF1">
    <property type="entry name" value="MICROBIAL-TYPE PARG CATALYTIC DOMAIN-CONTAINING PROTEIN"/>
    <property type="match status" value="1"/>
</dbReference>
<name>A0A291AUG4_9VIRU</name>
<dbReference type="SUPFAM" id="SSF52949">
    <property type="entry name" value="Macro domain-like"/>
    <property type="match status" value="1"/>
</dbReference>
<evidence type="ECO:0000313" key="3">
    <source>
        <dbReference type="EMBL" id="ATE82578.1"/>
    </source>
</evidence>
<feature type="compositionally biased region" description="Basic residues" evidence="1">
    <location>
        <begin position="368"/>
        <end position="384"/>
    </location>
</feature>
<dbReference type="EMBL" id="KC977570">
    <property type="protein sequence ID" value="ATE82578.1"/>
    <property type="molecule type" value="Genomic_DNA"/>
</dbReference>
<feature type="domain" description="Microbial-type PARG catalytic" evidence="2">
    <location>
        <begin position="49"/>
        <end position="195"/>
    </location>
</feature>
<dbReference type="KEGG" id="vg:34567977"/>
<organism evidence="3 4">
    <name type="scientific">Pandoravirus dulcis</name>
    <dbReference type="NCBI Taxonomy" id="1349409"/>
    <lineage>
        <taxon>Viruses</taxon>
        <taxon>Pandoravirus</taxon>
    </lineage>
</organism>
<dbReference type="Gene3D" id="3.40.220.10">
    <property type="entry name" value="Leucine Aminopeptidase, subunit E, domain 1"/>
    <property type="match status" value="1"/>
</dbReference>
<evidence type="ECO:0000259" key="2">
    <source>
        <dbReference type="Pfam" id="PF10021"/>
    </source>
</evidence>
<feature type="compositionally biased region" description="Low complexity" evidence="1">
    <location>
        <begin position="335"/>
        <end position="345"/>
    </location>
</feature>
<dbReference type="InterPro" id="IPR043472">
    <property type="entry name" value="Macro_dom-like"/>
</dbReference>
<sequence>MNRTSHAVDPAPRDRVGFDAAGWLAAHQQALARGNADLARGLRVDIALDTIDCATRRTYALPDGTRVDVATEREVRDQVCATALYRPKDVCRAAAAATVYGEPAVCEVVRGDCLKAAIALKTERGLNPAVLNMASSRRPGGGYKTGAAAQEENIFRRSNYFQSLEDPRHIDRQRQWRYPLDGLCGIYSPSVSVFRGPEDEGYPFLDRPVRLDFIAVAAIVRPQVRVLRDGAQRLGQADADLMRQKIALILDIALAHKHDSVVLGAFGCGAFGNPPDHVALLFREVLSTDAYRCRFKHVCFAIFDDHNARKAHNPRGNVAPFCDVFAAPLDAARPTEADADAANGPGDVGPEGGPDAAETEPRRDRGAGSRKKSGKGRRNGRVRPGRPDDSG</sequence>
<dbReference type="PANTHER" id="PTHR35596">
    <property type="entry name" value="DUF2263 DOMAIN-CONTAINING PROTEIN"/>
    <property type="match status" value="1"/>
</dbReference>
<dbReference type="RefSeq" id="YP_009430287.1">
    <property type="nucleotide sequence ID" value="NC_021858.1"/>
</dbReference>
<feature type="region of interest" description="Disordered" evidence="1">
    <location>
        <begin position="335"/>
        <end position="391"/>
    </location>
</feature>
<proteinExistence type="predicted"/>
<evidence type="ECO:0000313" key="4">
    <source>
        <dbReference type="Proteomes" id="UP000201566"/>
    </source>
</evidence>
<dbReference type="InterPro" id="IPR019261">
    <property type="entry name" value="PARG_cat_microbial"/>
</dbReference>
<gene>
    <name evidence="3" type="ORF">pdul_cds_1009</name>
</gene>
<dbReference type="Proteomes" id="UP000201566">
    <property type="component" value="Segment"/>
</dbReference>
<accession>A0A291AUG4</accession>
<protein>
    <recommendedName>
        <fullName evidence="2">Microbial-type PARG catalytic domain-containing protein</fullName>
    </recommendedName>
</protein>
<dbReference type="GeneID" id="34567977"/>
<dbReference type="NCBIfam" id="TIGR02452">
    <property type="entry name" value="TIGR02452 family protein"/>
    <property type="match status" value="1"/>
</dbReference>
<reference evidence="3 4" key="1">
    <citation type="journal article" date="2013" name="Science">
        <title>Pandoraviruses: amoeba viruses with genomes up to 2.5 Mb reaching that of parasitic eukaryotes.</title>
        <authorList>
            <person name="Philippe N."/>
            <person name="Legendre M."/>
            <person name="Doutre G."/>
            <person name="Coute Y."/>
            <person name="Poirot O."/>
            <person name="Lescot M."/>
            <person name="Arslan D."/>
            <person name="Seltzer V."/>
            <person name="Bertaux L."/>
            <person name="Bruley C."/>
            <person name="Garin J."/>
            <person name="Claverie J.M."/>
            <person name="Abergel C."/>
        </authorList>
    </citation>
    <scope>NUCLEOTIDE SEQUENCE [LARGE SCALE GENOMIC DNA]</scope>
    <source>
        <strain evidence="3">Melbourne</strain>
    </source>
</reference>
<dbReference type="InterPro" id="IPR012664">
    <property type="entry name" value="CHP02452"/>
</dbReference>
<evidence type="ECO:0000256" key="1">
    <source>
        <dbReference type="SAM" id="MobiDB-lite"/>
    </source>
</evidence>
<dbReference type="Pfam" id="PF10021">
    <property type="entry name" value="PARG_cat_microb"/>
    <property type="match status" value="1"/>
</dbReference>